<evidence type="ECO:0000313" key="10">
    <source>
        <dbReference type="Proteomes" id="UP000237839"/>
    </source>
</evidence>
<dbReference type="InterPro" id="IPR000838">
    <property type="entry name" value="RNA_pol_sigma70_ECF_CS"/>
</dbReference>
<dbReference type="SUPFAM" id="SSF88946">
    <property type="entry name" value="Sigma2 domain of RNA polymerase sigma factors"/>
    <property type="match status" value="1"/>
</dbReference>
<dbReference type="InterPro" id="IPR039425">
    <property type="entry name" value="RNA_pol_sigma-70-like"/>
</dbReference>
<accession>A0A2S9GSW2</accession>
<dbReference type="InterPro" id="IPR036388">
    <property type="entry name" value="WH-like_DNA-bd_sf"/>
</dbReference>
<evidence type="ECO:0000256" key="2">
    <source>
        <dbReference type="ARBA" id="ARBA00023015"/>
    </source>
</evidence>
<dbReference type="Gene3D" id="1.10.10.10">
    <property type="entry name" value="Winged helix-like DNA-binding domain superfamily/Winged helix DNA-binding domain"/>
    <property type="match status" value="1"/>
</dbReference>
<dbReference type="Gene3D" id="1.10.1740.10">
    <property type="match status" value="1"/>
</dbReference>
<dbReference type="AlphaFoldDB" id="A0A2S9GSW2"/>
<dbReference type="OrthoDB" id="9797134at2"/>
<keyword evidence="2 6" id="KW-0805">Transcription regulation</keyword>
<evidence type="ECO:0000259" key="8">
    <source>
        <dbReference type="Pfam" id="PF08281"/>
    </source>
</evidence>
<dbReference type="PANTHER" id="PTHR43133">
    <property type="entry name" value="RNA POLYMERASE ECF-TYPE SIGMA FACTO"/>
    <property type="match status" value="1"/>
</dbReference>
<comment type="caution">
    <text evidence="9">The sequence shown here is derived from an EMBL/GenBank/DDBJ whole genome shotgun (WGS) entry which is preliminary data.</text>
</comment>
<name>A0A2S9GSW2_9BURK</name>
<evidence type="ECO:0000256" key="4">
    <source>
        <dbReference type="ARBA" id="ARBA00023125"/>
    </source>
</evidence>
<feature type="domain" description="RNA polymerase sigma factor 70 region 4 type 2" evidence="8">
    <location>
        <begin position="126"/>
        <end position="176"/>
    </location>
</feature>
<dbReference type="GO" id="GO:0016987">
    <property type="term" value="F:sigma factor activity"/>
    <property type="evidence" value="ECO:0007669"/>
    <property type="project" value="UniProtKB-KW"/>
</dbReference>
<dbReference type="InterPro" id="IPR013324">
    <property type="entry name" value="RNA_pol_sigma_r3/r4-like"/>
</dbReference>
<proteinExistence type="inferred from homology"/>
<dbReference type="InterPro" id="IPR013325">
    <property type="entry name" value="RNA_pol_sigma_r2"/>
</dbReference>
<reference evidence="9 10" key="1">
    <citation type="submission" date="2018-02" db="EMBL/GenBank/DDBJ databases">
        <title>Solimicrobium silvestre gen. nov., sp. nov., isolated from alpine forest soil.</title>
        <authorList>
            <person name="Margesin R."/>
            <person name="Albuquerque L."/>
            <person name="Zhang D.-C."/>
            <person name="Froufe H.J.C."/>
            <person name="Severino R."/>
            <person name="Roxo I."/>
            <person name="Egas C."/>
            <person name="Da Costa M.S."/>
        </authorList>
    </citation>
    <scope>NUCLEOTIDE SEQUENCE [LARGE SCALE GENOMIC DNA]</scope>
    <source>
        <strain evidence="9 10">S20-91</strain>
    </source>
</reference>
<dbReference type="Pfam" id="PF04542">
    <property type="entry name" value="Sigma70_r2"/>
    <property type="match status" value="1"/>
</dbReference>
<sequence>MGSYLNDVDETSRFEAIVLPHLDAAYNLARWLTRNDHDAEDLVQMAFVRAFKFYSGFHGGNARAWLLTIVRHTFYTSLRDQQPENEDVNFDEALHSAHENSGHGSPYDIGCNPENSVENSDTSRVVNQALEKLPQTFREIVILKEIENLSYKEIAEVAGIPIGTVMSRLARGRKLLLNYLQQVGVGGSNGL</sequence>
<protein>
    <recommendedName>
        <fullName evidence="6">RNA polymerase sigma factor</fullName>
    </recommendedName>
</protein>
<dbReference type="Proteomes" id="UP000237839">
    <property type="component" value="Unassembled WGS sequence"/>
</dbReference>
<organism evidence="9 10">
    <name type="scientific">Solimicrobium silvestre</name>
    <dbReference type="NCBI Taxonomy" id="2099400"/>
    <lineage>
        <taxon>Bacteria</taxon>
        <taxon>Pseudomonadati</taxon>
        <taxon>Pseudomonadota</taxon>
        <taxon>Betaproteobacteria</taxon>
        <taxon>Burkholderiales</taxon>
        <taxon>Oxalobacteraceae</taxon>
        <taxon>Solimicrobium</taxon>
    </lineage>
</organism>
<evidence type="ECO:0000313" key="9">
    <source>
        <dbReference type="EMBL" id="PRC90809.1"/>
    </source>
</evidence>
<dbReference type="GO" id="GO:0003677">
    <property type="term" value="F:DNA binding"/>
    <property type="evidence" value="ECO:0007669"/>
    <property type="project" value="UniProtKB-KW"/>
</dbReference>
<evidence type="ECO:0000256" key="3">
    <source>
        <dbReference type="ARBA" id="ARBA00023082"/>
    </source>
</evidence>
<comment type="similarity">
    <text evidence="1 6">Belongs to the sigma-70 factor family. ECF subfamily.</text>
</comment>
<evidence type="ECO:0000259" key="7">
    <source>
        <dbReference type="Pfam" id="PF04542"/>
    </source>
</evidence>
<evidence type="ECO:0000256" key="5">
    <source>
        <dbReference type="ARBA" id="ARBA00023163"/>
    </source>
</evidence>
<evidence type="ECO:0000256" key="6">
    <source>
        <dbReference type="RuleBase" id="RU000716"/>
    </source>
</evidence>
<dbReference type="EMBL" id="PUGF01000035">
    <property type="protein sequence ID" value="PRC90809.1"/>
    <property type="molecule type" value="Genomic_DNA"/>
</dbReference>
<keyword evidence="5 6" id="KW-0804">Transcription</keyword>
<keyword evidence="4 6" id="KW-0238">DNA-binding</keyword>
<dbReference type="RefSeq" id="WP_105534198.1">
    <property type="nucleotide sequence ID" value="NZ_PUGF01000035.1"/>
</dbReference>
<dbReference type="InterPro" id="IPR014284">
    <property type="entry name" value="RNA_pol_sigma-70_dom"/>
</dbReference>
<dbReference type="InterPro" id="IPR013249">
    <property type="entry name" value="RNA_pol_sigma70_r4_t2"/>
</dbReference>
<keyword evidence="10" id="KW-1185">Reference proteome</keyword>
<keyword evidence="3 6" id="KW-0731">Sigma factor</keyword>
<dbReference type="NCBIfam" id="TIGR02937">
    <property type="entry name" value="sigma70-ECF"/>
    <property type="match status" value="1"/>
</dbReference>
<dbReference type="SUPFAM" id="SSF88659">
    <property type="entry name" value="Sigma3 and sigma4 domains of RNA polymerase sigma factors"/>
    <property type="match status" value="1"/>
</dbReference>
<dbReference type="PANTHER" id="PTHR43133:SF25">
    <property type="entry name" value="RNA POLYMERASE SIGMA FACTOR RFAY-RELATED"/>
    <property type="match status" value="1"/>
</dbReference>
<dbReference type="InterPro" id="IPR007627">
    <property type="entry name" value="RNA_pol_sigma70_r2"/>
</dbReference>
<feature type="domain" description="RNA polymerase sigma-70 region 2" evidence="7">
    <location>
        <begin position="19"/>
        <end position="82"/>
    </location>
</feature>
<dbReference type="CDD" id="cd06171">
    <property type="entry name" value="Sigma70_r4"/>
    <property type="match status" value="1"/>
</dbReference>
<dbReference type="PROSITE" id="PS01063">
    <property type="entry name" value="SIGMA70_ECF"/>
    <property type="match status" value="1"/>
</dbReference>
<evidence type="ECO:0000256" key="1">
    <source>
        <dbReference type="ARBA" id="ARBA00010641"/>
    </source>
</evidence>
<gene>
    <name evidence="9" type="ORF">S2091_4472</name>
</gene>
<dbReference type="Pfam" id="PF08281">
    <property type="entry name" value="Sigma70_r4_2"/>
    <property type="match status" value="1"/>
</dbReference>
<dbReference type="GO" id="GO:0006352">
    <property type="term" value="P:DNA-templated transcription initiation"/>
    <property type="evidence" value="ECO:0007669"/>
    <property type="project" value="InterPro"/>
</dbReference>